<evidence type="ECO:0000313" key="2">
    <source>
        <dbReference type="WBParaSite" id="PS1159_v2.g22414.t1"/>
    </source>
</evidence>
<evidence type="ECO:0000313" key="1">
    <source>
        <dbReference type="Proteomes" id="UP000887580"/>
    </source>
</evidence>
<dbReference type="Proteomes" id="UP000887580">
    <property type="component" value="Unplaced"/>
</dbReference>
<accession>A0AC35G1F9</accession>
<sequence>MFYVRTKKLITMNWTTFTCATFIVLASMAFLPSEAMRKQGVAVKGKFLCGLHPAAANSTKVRIVDIDTGRFFD</sequence>
<protein>
    <submittedName>
        <fullName evidence="2">Uncharacterized protein</fullName>
    </submittedName>
</protein>
<proteinExistence type="predicted"/>
<organism evidence="1 2">
    <name type="scientific">Panagrolaimus sp. PS1159</name>
    <dbReference type="NCBI Taxonomy" id="55785"/>
    <lineage>
        <taxon>Eukaryota</taxon>
        <taxon>Metazoa</taxon>
        <taxon>Ecdysozoa</taxon>
        <taxon>Nematoda</taxon>
        <taxon>Chromadorea</taxon>
        <taxon>Rhabditida</taxon>
        <taxon>Tylenchina</taxon>
        <taxon>Panagrolaimomorpha</taxon>
        <taxon>Panagrolaimoidea</taxon>
        <taxon>Panagrolaimidae</taxon>
        <taxon>Panagrolaimus</taxon>
    </lineage>
</organism>
<name>A0AC35G1F9_9BILA</name>
<reference evidence="2" key="1">
    <citation type="submission" date="2022-11" db="UniProtKB">
        <authorList>
            <consortium name="WormBaseParasite"/>
        </authorList>
    </citation>
    <scope>IDENTIFICATION</scope>
</reference>
<dbReference type="WBParaSite" id="PS1159_v2.g22414.t1">
    <property type="protein sequence ID" value="PS1159_v2.g22414.t1"/>
    <property type="gene ID" value="PS1159_v2.g22414"/>
</dbReference>